<accession>T0RLT6</accession>
<feature type="region of interest" description="Disordered" evidence="1">
    <location>
        <begin position="406"/>
        <end position="426"/>
    </location>
</feature>
<evidence type="ECO:0000313" key="3">
    <source>
        <dbReference type="Proteomes" id="UP000030762"/>
    </source>
</evidence>
<feature type="compositionally biased region" description="Basic and acidic residues" evidence="1">
    <location>
        <begin position="476"/>
        <end position="485"/>
    </location>
</feature>
<feature type="compositionally biased region" description="Basic residues" evidence="1">
    <location>
        <begin position="496"/>
        <end position="514"/>
    </location>
</feature>
<dbReference type="OrthoDB" id="76257at2759"/>
<dbReference type="RefSeq" id="XP_008613416.1">
    <property type="nucleotide sequence ID" value="XM_008615194.1"/>
</dbReference>
<organism evidence="2 3">
    <name type="scientific">Saprolegnia diclina (strain VS20)</name>
    <dbReference type="NCBI Taxonomy" id="1156394"/>
    <lineage>
        <taxon>Eukaryota</taxon>
        <taxon>Sar</taxon>
        <taxon>Stramenopiles</taxon>
        <taxon>Oomycota</taxon>
        <taxon>Saprolegniomycetes</taxon>
        <taxon>Saprolegniales</taxon>
        <taxon>Saprolegniaceae</taxon>
        <taxon>Saprolegnia</taxon>
    </lineage>
</organism>
<dbReference type="VEuPathDB" id="FungiDB:SDRG_09274"/>
<feature type="compositionally biased region" description="Basic and acidic residues" evidence="1">
    <location>
        <begin position="543"/>
        <end position="552"/>
    </location>
</feature>
<name>T0RLT6_SAPDV</name>
<protein>
    <submittedName>
        <fullName evidence="2">Uncharacterized protein</fullName>
    </submittedName>
</protein>
<dbReference type="GeneID" id="19950001"/>
<dbReference type="EMBL" id="JH767160">
    <property type="protein sequence ID" value="EQC33293.1"/>
    <property type="molecule type" value="Genomic_DNA"/>
</dbReference>
<reference evidence="2 3" key="1">
    <citation type="submission" date="2012-04" db="EMBL/GenBank/DDBJ databases">
        <title>The Genome Sequence of Saprolegnia declina VS20.</title>
        <authorList>
            <consortium name="The Broad Institute Genome Sequencing Platform"/>
            <person name="Russ C."/>
            <person name="Nusbaum C."/>
            <person name="Tyler B."/>
            <person name="van West P."/>
            <person name="Dieguez-Uribeondo J."/>
            <person name="de Bruijn I."/>
            <person name="Tripathy S."/>
            <person name="Jiang R."/>
            <person name="Young S.K."/>
            <person name="Zeng Q."/>
            <person name="Gargeya S."/>
            <person name="Fitzgerald M."/>
            <person name="Haas B."/>
            <person name="Abouelleil A."/>
            <person name="Alvarado L."/>
            <person name="Arachchi H.M."/>
            <person name="Berlin A."/>
            <person name="Chapman S.B."/>
            <person name="Goldberg J."/>
            <person name="Griggs A."/>
            <person name="Gujja S."/>
            <person name="Hansen M."/>
            <person name="Howarth C."/>
            <person name="Imamovic A."/>
            <person name="Larimer J."/>
            <person name="McCowen C."/>
            <person name="Montmayeur A."/>
            <person name="Murphy C."/>
            <person name="Neiman D."/>
            <person name="Pearson M."/>
            <person name="Priest M."/>
            <person name="Roberts A."/>
            <person name="Saif S."/>
            <person name="Shea T."/>
            <person name="Sisk P."/>
            <person name="Sykes S."/>
            <person name="Wortman J."/>
            <person name="Nusbaum C."/>
            <person name="Birren B."/>
        </authorList>
    </citation>
    <scope>NUCLEOTIDE SEQUENCE [LARGE SCALE GENOMIC DNA]</scope>
    <source>
        <strain evidence="2 3">VS20</strain>
    </source>
</reference>
<feature type="region of interest" description="Disordered" evidence="1">
    <location>
        <begin position="476"/>
        <end position="554"/>
    </location>
</feature>
<dbReference type="eggNOG" id="ENOG502S6QP">
    <property type="taxonomic scope" value="Eukaryota"/>
</dbReference>
<dbReference type="OMA" id="AHAKHEC"/>
<feature type="region of interest" description="Disordered" evidence="1">
    <location>
        <begin position="612"/>
        <end position="631"/>
    </location>
</feature>
<sequence>MSGCQGCSTRPCHVCRKCIFRHCQCGLKRAPVCVESQACQCVTLSRCRRCHGCTGRAASHCRCDAHAKHECLCEELRAMETDERADEDEAERQRVNWRHALPTVASHLSDRSATMDSRLLYKMVLRPGAGPREILPPSGRRGTQQDTYLASVDLDPTTVPPTVALRSHADTIFARGMDNFQYASAQEAAMPSEDLVDYVVHTASLKAVDVPELWGSLDASAAIVAAIVADEYTRQLVDEYVAADQTFPLTSQDALVECIYELLNGAEGSPDAWADLASGIESEVRAIFGDDQLAPYDVPQLIATAMQPLKDASSTDADDAAWVAWKDERVRAGLEALQNGAIMSPDGIHVDTTRRTPSYWFCVAVPHGKTTESLSSARYPSYRLAFETKLGLEQRIRLVEDAQQLDGSARPPMAPTPTLPSSTEHPWPAVLSPVPMPSTADVDPFPHVKQVLAKVALTRRRLTPDQAMAIAAQKELAQRNAREQPDPSLYIPQTQNKRKAAPKRPAPKRPKRPKPVVASPNAEVNQDNDDATAGSDDVTNATDNHEPDDGAHLEQPNTEAVTVNTEIPAAVPDLDAAARREALADVASPQSDSTAPNTSSVVALLVLPDAKEPTDVAAMDNDSDDDDEEDDDATVEFWCPKCSNDVLHRTKASRRCEYFVRWRMRKIQNGSAPQLLTTMHDSPETFLAIVEGLPSASGLIYI</sequence>
<dbReference type="AlphaFoldDB" id="T0RLT6"/>
<evidence type="ECO:0000256" key="1">
    <source>
        <dbReference type="SAM" id="MobiDB-lite"/>
    </source>
</evidence>
<proteinExistence type="predicted"/>
<keyword evidence="3" id="KW-1185">Reference proteome</keyword>
<dbReference type="Proteomes" id="UP000030762">
    <property type="component" value="Unassembled WGS sequence"/>
</dbReference>
<dbReference type="InParanoid" id="T0RLT6"/>
<evidence type="ECO:0000313" key="2">
    <source>
        <dbReference type="EMBL" id="EQC33293.1"/>
    </source>
</evidence>
<gene>
    <name evidence="2" type="ORF">SDRG_09274</name>
</gene>
<feature type="compositionally biased region" description="Acidic residues" evidence="1">
    <location>
        <begin position="621"/>
        <end position="631"/>
    </location>
</feature>